<comment type="caution">
    <text evidence="2">The sequence shown here is derived from an EMBL/GenBank/DDBJ whole genome shotgun (WGS) entry which is preliminary data.</text>
</comment>
<name>A0ABV1RM96_9ALTE</name>
<reference evidence="2 3" key="1">
    <citation type="submission" date="2024-06" db="EMBL/GenBank/DDBJ databases">
        <authorList>
            <person name="Chen R.Y."/>
        </authorList>
    </citation>
    <scope>NUCLEOTIDE SEQUENCE [LARGE SCALE GENOMIC DNA]</scope>
    <source>
        <strain evidence="2 3">D2</strain>
    </source>
</reference>
<evidence type="ECO:0000313" key="3">
    <source>
        <dbReference type="Proteomes" id="UP001467690"/>
    </source>
</evidence>
<feature type="signal peptide" evidence="1">
    <location>
        <begin position="1"/>
        <end position="38"/>
    </location>
</feature>
<sequence length="716" mass="76325">MINPDSPLNQPLKNPNHSSFLCSILFAFVFFNTQPVFATPTCEPIPSPLIGTYTISASECRSNATALDIFGQLYNRGTVTNTSDGDINIGSGFTGEFYNENTLINYGRIVSQAFYFENDKTFINEGTMNYAGGVVSNLGETNNKGDMTVSFFSEYHNEGTVTNQGNFMNDGHFFNTGNIANTGAFINNGILGYPYLSYGVPIVNDIANSGILINNDNLSSTTITNTGALTNNGTLTNTDAFTNSGTITNDGILLSGNTLTNYGTITNSGSFSFNEDEEYLSIARLDNAGILNNTSDGVLNWNTNALIINSDTIENHGDINIGSGLTGEFYNENTLTNYGRIVSQAFHFANDKTFNNEGTMHYAEGIVSNLGETDNKGGMTVGLFSEYHNEGTVTNQGNFINDGRFINTGNIVNTGAFVNNGTLDNPYVSFGVPIVNEIANSGILVNNGDLSSKTITNSGTLTNNGTLTNADALNNNGILDNQGTIHVNVNASINNTGGVVNNAGTIEYAGSSLLDGTLHNSGIIHISPEEVLTLSGNLSGSGSFVGDTYLNDITINPGNSPGQLSFTDSIWDDVVLNIEFGRASDGSLLFDSIFIDGDLTLFNPISLSFNLLDGLSWDDLSGTSFDFFAVAGNVADADGAPLAITEWFNGLSDGMNISITTLSEGWSFALNFVDDSGSSDGESNSSSRPTAVPEPSTLALYFIAIFTLFLWRRRAI</sequence>
<dbReference type="NCBIfam" id="TIGR02595">
    <property type="entry name" value="PEP_CTERM"/>
    <property type="match status" value="1"/>
</dbReference>
<dbReference type="InterPro" id="IPR013424">
    <property type="entry name" value="Ice-binding_C"/>
</dbReference>
<proteinExistence type="predicted"/>
<keyword evidence="3" id="KW-1185">Reference proteome</keyword>
<dbReference type="Proteomes" id="UP001467690">
    <property type="component" value="Unassembled WGS sequence"/>
</dbReference>
<protein>
    <submittedName>
        <fullName evidence="2">PEP-CTERM sorting domain-containing protein</fullName>
    </submittedName>
</protein>
<organism evidence="2 3">
    <name type="scientific">Catenovulum sediminis</name>
    <dbReference type="NCBI Taxonomy" id="1740262"/>
    <lineage>
        <taxon>Bacteria</taxon>
        <taxon>Pseudomonadati</taxon>
        <taxon>Pseudomonadota</taxon>
        <taxon>Gammaproteobacteria</taxon>
        <taxon>Alteromonadales</taxon>
        <taxon>Alteromonadaceae</taxon>
        <taxon>Catenovulum</taxon>
    </lineage>
</organism>
<evidence type="ECO:0000313" key="2">
    <source>
        <dbReference type="EMBL" id="MER2494057.1"/>
    </source>
</evidence>
<feature type="chain" id="PRO_5045059801" evidence="1">
    <location>
        <begin position="39"/>
        <end position="716"/>
    </location>
</feature>
<dbReference type="RefSeq" id="WP_350403085.1">
    <property type="nucleotide sequence ID" value="NZ_JBELOE010000281.1"/>
</dbReference>
<keyword evidence="1" id="KW-0732">Signal</keyword>
<accession>A0ABV1RM96</accession>
<gene>
    <name evidence="2" type="ORF">ABS311_19455</name>
</gene>
<evidence type="ECO:0000256" key="1">
    <source>
        <dbReference type="SAM" id="SignalP"/>
    </source>
</evidence>
<dbReference type="EMBL" id="JBELOE010000281">
    <property type="protein sequence ID" value="MER2494057.1"/>
    <property type="molecule type" value="Genomic_DNA"/>
</dbReference>